<sequence>MEDTQMPEPLRQAVHQLVSEVVMNCQEVLRYTEPDIARDWKRMTLIRATDASDTMDSAAMLIAAYCQRTGMGLETLSSYLQTRQQRSRAAGPRDTDRHEVAGMLGTPLPPEDDQDAKMWFSVGQGYAGDGLMAEPDEQRLFTEACLHGLRARLCDDVEALDSYLPPHVAALARKVASVLEEEPQPVSA</sequence>
<gene>
    <name evidence="2" type="ORF">M4438_32195</name>
</gene>
<dbReference type="EMBL" id="JAMCCK010000057">
    <property type="protein sequence ID" value="MCL3998112.1"/>
    <property type="molecule type" value="Genomic_DNA"/>
</dbReference>
<dbReference type="RefSeq" id="WP_249492811.1">
    <property type="nucleotide sequence ID" value="NZ_JAMCCK010000057.1"/>
</dbReference>
<feature type="region of interest" description="Disordered" evidence="1">
    <location>
        <begin position="83"/>
        <end position="113"/>
    </location>
</feature>
<proteinExistence type="predicted"/>
<evidence type="ECO:0000256" key="1">
    <source>
        <dbReference type="SAM" id="MobiDB-lite"/>
    </source>
</evidence>
<evidence type="ECO:0000313" key="3">
    <source>
        <dbReference type="Proteomes" id="UP001202052"/>
    </source>
</evidence>
<organism evidence="2 3">
    <name type="scientific">Streptomyces lavenduligriseus</name>
    <dbReference type="NCBI Taxonomy" id="67315"/>
    <lineage>
        <taxon>Bacteria</taxon>
        <taxon>Bacillati</taxon>
        <taxon>Actinomycetota</taxon>
        <taxon>Actinomycetes</taxon>
        <taxon>Kitasatosporales</taxon>
        <taxon>Streptomycetaceae</taxon>
        <taxon>Streptomyces</taxon>
    </lineage>
</organism>
<comment type="caution">
    <text evidence="2">The sequence shown here is derived from an EMBL/GenBank/DDBJ whole genome shotgun (WGS) entry which is preliminary data.</text>
</comment>
<dbReference type="Proteomes" id="UP001202052">
    <property type="component" value="Unassembled WGS sequence"/>
</dbReference>
<accession>A0ABT0P304</accession>
<evidence type="ECO:0000313" key="2">
    <source>
        <dbReference type="EMBL" id="MCL3998112.1"/>
    </source>
</evidence>
<protein>
    <submittedName>
        <fullName evidence="2">Uncharacterized protein</fullName>
    </submittedName>
</protein>
<feature type="compositionally biased region" description="Basic and acidic residues" evidence="1">
    <location>
        <begin position="91"/>
        <end position="100"/>
    </location>
</feature>
<reference evidence="2 3" key="1">
    <citation type="submission" date="2022-05" db="EMBL/GenBank/DDBJ databases">
        <title>Genome Resource of Streptomyces lavenduligriseus GA1-1, a Strain with Broad-Spectrum Antifungal Activity against Phytopathogenic Fungi.</title>
        <authorList>
            <person name="Qi D."/>
        </authorList>
    </citation>
    <scope>NUCLEOTIDE SEQUENCE [LARGE SCALE GENOMIC DNA]</scope>
    <source>
        <strain evidence="2 3">GA1-1</strain>
    </source>
</reference>
<name>A0ABT0P304_9ACTN</name>
<keyword evidence="3" id="KW-1185">Reference proteome</keyword>